<evidence type="ECO:0000259" key="10">
    <source>
        <dbReference type="Pfam" id="PF23368"/>
    </source>
</evidence>
<comment type="cofactor">
    <cofactor evidence="6">
        <name>Zn(2+)</name>
        <dbReference type="ChEBI" id="CHEBI:29105"/>
    </cofactor>
    <text evidence="6">Binds 1 zinc ion per subunit.</text>
</comment>
<dbReference type="EMBL" id="BSNM01000016">
    <property type="protein sequence ID" value="GLQ32728.1"/>
    <property type="molecule type" value="Genomic_DNA"/>
</dbReference>
<dbReference type="Gene3D" id="3.30.2010.10">
    <property type="entry name" value="Metalloproteases ('zincins'), catalytic domain"/>
    <property type="match status" value="1"/>
</dbReference>
<dbReference type="PANTHER" id="PTHR22726">
    <property type="entry name" value="METALLOENDOPEPTIDASE OMA1"/>
    <property type="match status" value="1"/>
</dbReference>
<comment type="caution">
    <text evidence="11">The sequence shown here is derived from an EMBL/GenBank/DDBJ whole genome shotgun (WGS) entry which is preliminary data.</text>
</comment>
<keyword evidence="1 6" id="KW-0645">Protease</keyword>
<dbReference type="InterPro" id="IPR055518">
    <property type="entry name" value="DUF7092"/>
</dbReference>
<feature type="compositionally biased region" description="Basic and acidic residues" evidence="7">
    <location>
        <begin position="306"/>
        <end position="315"/>
    </location>
</feature>
<dbReference type="InterPro" id="IPR001915">
    <property type="entry name" value="Peptidase_M48"/>
</dbReference>
<dbReference type="PANTHER" id="PTHR22726:SF1">
    <property type="entry name" value="METALLOENDOPEPTIDASE OMA1, MITOCHONDRIAL"/>
    <property type="match status" value="1"/>
</dbReference>
<reference evidence="11" key="2">
    <citation type="submission" date="2023-01" db="EMBL/GenBank/DDBJ databases">
        <title>Draft genome sequence of Litoribrevibacter albus strain NBRC 110071.</title>
        <authorList>
            <person name="Sun Q."/>
            <person name="Mori K."/>
        </authorList>
    </citation>
    <scope>NUCLEOTIDE SEQUENCE</scope>
    <source>
        <strain evidence="11">NBRC 110071</strain>
    </source>
</reference>
<accession>A0AA37W8P5</accession>
<dbReference type="RefSeq" id="WP_284382835.1">
    <property type="nucleotide sequence ID" value="NZ_BSNM01000016.1"/>
</dbReference>
<evidence type="ECO:0000313" key="12">
    <source>
        <dbReference type="Proteomes" id="UP001161389"/>
    </source>
</evidence>
<proteinExistence type="inferred from homology"/>
<feature type="domain" description="DUF7092" evidence="10">
    <location>
        <begin position="4"/>
        <end position="78"/>
    </location>
</feature>
<evidence type="ECO:0000256" key="2">
    <source>
        <dbReference type="ARBA" id="ARBA00022723"/>
    </source>
</evidence>
<dbReference type="GO" id="GO:0046872">
    <property type="term" value="F:metal ion binding"/>
    <property type="evidence" value="ECO:0007669"/>
    <property type="project" value="UniProtKB-KW"/>
</dbReference>
<gene>
    <name evidence="11" type="ORF">GCM10007876_32070</name>
</gene>
<protein>
    <submittedName>
        <fullName evidence="11">Peptidase M48</fullName>
    </submittedName>
</protein>
<evidence type="ECO:0000256" key="7">
    <source>
        <dbReference type="SAM" id="MobiDB-lite"/>
    </source>
</evidence>
<evidence type="ECO:0000256" key="5">
    <source>
        <dbReference type="ARBA" id="ARBA00023049"/>
    </source>
</evidence>
<evidence type="ECO:0000256" key="1">
    <source>
        <dbReference type="ARBA" id="ARBA00022670"/>
    </source>
</evidence>
<evidence type="ECO:0000259" key="9">
    <source>
        <dbReference type="Pfam" id="PF01435"/>
    </source>
</evidence>
<feature type="region of interest" description="Disordered" evidence="7">
    <location>
        <begin position="306"/>
        <end position="329"/>
    </location>
</feature>
<evidence type="ECO:0000256" key="4">
    <source>
        <dbReference type="ARBA" id="ARBA00022833"/>
    </source>
</evidence>
<evidence type="ECO:0000256" key="8">
    <source>
        <dbReference type="SAM" id="Phobius"/>
    </source>
</evidence>
<feature type="transmembrane region" description="Helical" evidence="8">
    <location>
        <begin position="92"/>
        <end position="114"/>
    </location>
</feature>
<dbReference type="AlphaFoldDB" id="A0AA37W8P5"/>
<comment type="similarity">
    <text evidence="6">Belongs to the peptidase M48 family.</text>
</comment>
<keyword evidence="8" id="KW-0472">Membrane</keyword>
<dbReference type="CDD" id="cd07332">
    <property type="entry name" value="M48C_Oma1_like"/>
    <property type="match status" value="1"/>
</dbReference>
<dbReference type="InterPro" id="IPR051156">
    <property type="entry name" value="Mito/Outer_Membr_Metalloprot"/>
</dbReference>
<evidence type="ECO:0000313" key="11">
    <source>
        <dbReference type="EMBL" id="GLQ32728.1"/>
    </source>
</evidence>
<keyword evidence="8" id="KW-1133">Transmembrane helix</keyword>
<keyword evidence="5 6" id="KW-0482">Metalloprotease</keyword>
<organism evidence="11 12">
    <name type="scientific">Litoribrevibacter albus</name>
    <dbReference type="NCBI Taxonomy" id="1473156"/>
    <lineage>
        <taxon>Bacteria</taxon>
        <taxon>Pseudomonadati</taxon>
        <taxon>Pseudomonadota</taxon>
        <taxon>Gammaproteobacteria</taxon>
        <taxon>Oceanospirillales</taxon>
        <taxon>Oceanospirillaceae</taxon>
        <taxon>Litoribrevibacter</taxon>
    </lineage>
</organism>
<dbReference type="Pfam" id="PF01435">
    <property type="entry name" value="Peptidase_M48"/>
    <property type="match status" value="1"/>
</dbReference>
<dbReference type="Proteomes" id="UP001161389">
    <property type="component" value="Unassembled WGS sequence"/>
</dbReference>
<keyword evidence="4 6" id="KW-0862">Zinc</keyword>
<keyword evidence="8" id="KW-0812">Transmembrane</keyword>
<evidence type="ECO:0000256" key="6">
    <source>
        <dbReference type="RuleBase" id="RU003983"/>
    </source>
</evidence>
<keyword evidence="12" id="KW-1185">Reference proteome</keyword>
<dbReference type="GO" id="GO:0016020">
    <property type="term" value="C:membrane"/>
    <property type="evidence" value="ECO:0007669"/>
    <property type="project" value="TreeGrafter"/>
</dbReference>
<dbReference type="Pfam" id="PF23368">
    <property type="entry name" value="DUF7092"/>
    <property type="match status" value="1"/>
</dbReference>
<keyword evidence="2" id="KW-0479">Metal-binding</keyword>
<sequence length="342" mass="38245">MDTINGLYLDVKTASKRAMILSVDDQGMVSVPTSQRKVAFNQLEISPRINDSTRFITLPNGLLFETNDNELVDRLADRFPHKPNNFLITPSLIIRLVILVLVLLLSWAGIRFGIPSASYNAAMMVSPETLVQQGKAALEGFDEEYFEPSGLSEERQSELQSLFHELVPDEGGMYDFRLHLRSSQTLGANAFAMPSGDIVLTDELVALAANDHEIRSVLLHELAHVELRHGTQSLIQTSALVLAVVVFTGDITSVNALLLATPALLLNSGYSRRFEEEADQFSLDHMSLMNIDPIYFAQMMAKLKESHGEKDEETSKYWSSHPSSDDRIEKFEKASEDFNRLK</sequence>
<name>A0AA37W8P5_9GAMM</name>
<reference evidence="11" key="1">
    <citation type="journal article" date="2014" name="Int. J. Syst. Evol. Microbiol.">
        <title>Complete genome sequence of Corynebacterium casei LMG S-19264T (=DSM 44701T), isolated from a smear-ripened cheese.</title>
        <authorList>
            <consortium name="US DOE Joint Genome Institute (JGI-PGF)"/>
            <person name="Walter F."/>
            <person name="Albersmeier A."/>
            <person name="Kalinowski J."/>
            <person name="Ruckert C."/>
        </authorList>
    </citation>
    <scope>NUCLEOTIDE SEQUENCE</scope>
    <source>
        <strain evidence="11">NBRC 110071</strain>
    </source>
</reference>
<dbReference type="GO" id="GO:0051603">
    <property type="term" value="P:proteolysis involved in protein catabolic process"/>
    <property type="evidence" value="ECO:0007669"/>
    <property type="project" value="TreeGrafter"/>
</dbReference>
<keyword evidence="3 6" id="KW-0378">Hydrolase</keyword>
<evidence type="ECO:0000256" key="3">
    <source>
        <dbReference type="ARBA" id="ARBA00022801"/>
    </source>
</evidence>
<dbReference type="GO" id="GO:0004222">
    <property type="term" value="F:metalloendopeptidase activity"/>
    <property type="evidence" value="ECO:0007669"/>
    <property type="project" value="InterPro"/>
</dbReference>
<feature type="domain" description="Peptidase M48" evidence="9">
    <location>
        <begin position="154"/>
        <end position="333"/>
    </location>
</feature>